<keyword evidence="2" id="KW-1185">Reference proteome</keyword>
<proteinExistence type="predicted"/>
<organism evidence="1 2">
    <name type="scientific">Ferrimonas marina</name>
    <dbReference type="NCBI Taxonomy" id="299255"/>
    <lineage>
        <taxon>Bacteria</taxon>
        <taxon>Pseudomonadati</taxon>
        <taxon>Pseudomonadota</taxon>
        <taxon>Gammaproteobacteria</taxon>
        <taxon>Alteromonadales</taxon>
        <taxon>Ferrimonadaceae</taxon>
        <taxon>Ferrimonas</taxon>
    </lineage>
</organism>
<sequence length="193" mass="21070">MIMKKHVIDLLAVAIAACALLVSVLSYTLTQAGLDASLEANRLSQQSLKSVLEHNEKSVTPKLEFRLKLSIGANSGGFVKIKNAGYGPAELVEVQATYKGERISTDANTLSQIASGLHMTGHSISPGALIGPQESITLYDIPARSYKSEDICPKDQARKALVEDLRIRVIYKSLYDRQDETTLEYTSTNQLNC</sequence>
<name>A0A1M5TTE2_9GAMM</name>
<dbReference type="STRING" id="299255.SAMN02745129_2272"/>
<evidence type="ECO:0000313" key="1">
    <source>
        <dbReference type="EMBL" id="SHH54052.1"/>
    </source>
</evidence>
<reference evidence="1 2" key="1">
    <citation type="submission" date="2016-11" db="EMBL/GenBank/DDBJ databases">
        <authorList>
            <person name="Jaros S."/>
            <person name="Januszkiewicz K."/>
            <person name="Wedrychowicz H."/>
        </authorList>
    </citation>
    <scope>NUCLEOTIDE SEQUENCE [LARGE SCALE GENOMIC DNA]</scope>
    <source>
        <strain evidence="1 2">DSM 16917</strain>
    </source>
</reference>
<gene>
    <name evidence="1" type="ORF">SAMN02745129_2272</name>
</gene>
<evidence type="ECO:0000313" key="2">
    <source>
        <dbReference type="Proteomes" id="UP000184268"/>
    </source>
</evidence>
<dbReference type="EMBL" id="FQXG01000003">
    <property type="protein sequence ID" value="SHH54052.1"/>
    <property type="molecule type" value="Genomic_DNA"/>
</dbReference>
<dbReference type="Proteomes" id="UP000184268">
    <property type="component" value="Unassembled WGS sequence"/>
</dbReference>
<protein>
    <submittedName>
        <fullName evidence="1">Uncharacterized protein</fullName>
    </submittedName>
</protein>
<dbReference type="AlphaFoldDB" id="A0A1M5TTE2"/>
<accession>A0A1M5TTE2</accession>